<evidence type="ECO:0000256" key="1">
    <source>
        <dbReference type="SAM" id="Phobius"/>
    </source>
</evidence>
<keyword evidence="1" id="KW-0472">Membrane</keyword>
<evidence type="ECO:0000313" key="2">
    <source>
        <dbReference type="EMBL" id="PIT92545.1"/>
    </source>
</evidence>
<feature type="transmembrane region" description="Helical" evidence="1">
    <location>
        <begin position="6"/>
        <end position="26"/>
    </location>
</feature>
<organism evidence="2 3">
    <name type="scientific">Candidatus Harrisonbacteria bacterium CG10_big_fil_rev_8_21_14_0_10_42_17</name>
    <dbReference type="NCBI Taxonomy" id="1974584"/>
    <lineage>
        <taxon>Bacteria</taxon>
        <taxon>Candidatus Harrisoniibacteriota</taxon>
    </lineage>
</organism>
<name>A0A2M6WIE4_9BACT</name>
<protein>
    <submittedName>
        <fullName evidence="2">Uncharacterized protein</fullName>
    </submittedName>
</protein>
<gene>
    <name evidence="2" type="ORF">COU08_01865</name>
</gene>
<dbReference type="AlphaFoldDB" id="A0A2M6WIE4"/>
<accession>A0A2M6WIE4</accession>
<comment type="caution">
    <text evidence="2">The sequence shown here is derived from an EMBL/GenBank/DDBJ whole genome shotgun (WGS) entry which is preliminary data.</text>
</comment>
<keyword evidence="1" id="KW-1133">Transmembrane helix</keyword>
<dbReference type="EMBL" id="PFBA01000015">
    <property type="protein sequence ID" value="PIT92545.1"/>
    <property type="molecule type" value="Genomic_DNA"/>
</dbReference>
<dbReference type="Proteomes" id="UP000228635">
    <property type="component" value="Unassembled WGS sequence"/>
</dbReference>
<sequence>MYKTVVSIAVFVIGVGIGALVYWWLITFNPTGNYKSPLLVPDERVEEVLNQRSNINFWERGLVDEVIEEDLAVYLADYNGDPALYSRKQMYPLTEGNKRKIWVDVRSLSEAQKKNLTVLQKLISPSIKQDILSGTMSPDESLIIFSTAFERSLTKDTKAYSYNMETKSLKELFTSVEIDKYARDGRFIEVEDISENNFIRFRLQSCAPCDSRGEARLLYDINQKRFKNTGRISDFRWLGGDRYEYKEEIVIPCDFEHEVGYCKEDPATPPFIEGNWIQEELSNEEEELRRFFEGWE</sequence>
<evidence type="ECO:0000313" key="3">
    <source>
        <dbReference type="Proteomes" id="UP000228635"/>
    </source>
</evidence>
<keyword evidence="1" id="KW-0812">Transmembrane</keyword>
<proteinExistence type="predicted"/>
<reference evidence="3" key="1">
    <citation type="submission" date="2017-09" db="EMBL/GenBank/DDBJ databases">
        <title>Depth-based differentiation of microbial function through sediment-hosted aquifers and enrichment of novel symbionts in the deep terrestrial subsurface.</title>
        <authorList>
            <person name="Probst A.J."/>
            <person name="Ladd B."/>
            <person name="Jarett J.K."/>
            <person name="Geller-Mcgrath D.E."/>
            <person name="Sieber C.M.K."/>
            <person name="Emerson J.B."/>
            <person name="Anantharaman K."/>
            <person name="Thomas B.C."/>
            <person name="Malmstrom R."/>
            <person name="Stieglmeier M."/>
            <person name="Klingl A."/>
            <person name="Woyke T."/>
            <person name="Ryan C.M."/>
            <person name="Banfield J.F."/>
        </authorList>
    </citation>
    <scope>NUCLEOTIDE SEQUENCE [LARGE SCALE GENOMIC DNA]</scope>
</reference>